<dbReference type="Proteomes" id="UP001209878">
    <property type="component" value="Unassembled WGS sequence"/>
</dbReference>
<organism evidence="1 2">
    <name type="scientific">Ridgeia piscesae</name>
    <name type="common">Tubeworm</name>
    <dbReference type="NCBI Taxonomy" id="27915"/>
    <lineage>
        <taxon>Eukaryota</taxon>
        <taxon>Metazoa</taxon>
        <taxon>Spiralia</taxon>
        <taxon>Lophotrochozoa</taxon>
        <taxon>Annelida</taxon>
        <taxon>Polychaeta</taxon>
        <taxon>Sedentaria</taxon>
        <taxon>Canalipalpata</taxon>
        <taxon>Sabellida</taxon>
        <taxon>Siboglinidae</taxon>
        <taxon>Ridgeia</taxon>
    </lineage>
</organism>
<comment type="caution">
    <text evidence="1">The sequence shown here is derived from an EMBL/GenBank/DDBJ whole genome shotgun (WGS) entry which is preliminary data.</text>
</comment>
<protein>
    <submittedName>
        <fullName evidence="1">Uncharacterized protein</fullName>
    </submittedName>
</protein>
<accession>A0AAD9NRF8</accession>
<gene>
    <name evidence="1" type="ORF">NP493_568g01003</name>
</gene>
<evidence type="ECO:0000313" key="2">
    <source>
        <dbReference type="Proteomes" id="UP001209878"/>
    </source>
</evidence>
<proteinExistence type="predicted"/>
<sequence>MSLSISTDMTSCCPYVYTHDSTVSIICTHETSLVIYVHIIHSVHICLYLHMTSYCLYLYTQCPLYKYVILTIYVYTLCHDVHNCTRMMSHCLYRCTRYHTHTYIYTIYIFIHTYITSSWPHMCTCNIIL</sequence>
<keyword evidence="2" id="KW-1185">Reference proteome</keyword>
<dbReference type="EMBL" id="JAODUO010000567">
    <property type="protein sequence ID" value="KAK2177998.1"/>
    <property type="molecule type" value="Genomic_DNA"/>
</dbReference>
<dbReference type="AlphaFoldDB" id="A0AAD9NRF8"/>
<name>A0AAD9NRF8_RIDPI</name>
<evidence type="ECO:0000313" key="1">
    <source>
        <dbReference type="EMBL" id="KAK2177998.1"/>
    </source>
</evidence>
<reference evidence="1" key="1">
    <citation type="journal article" date="2023" name="Mol. Biol. Evol.">
        <title>Third-Generation Sequencing Reveals the Adaptive Role of the Epigenome in Three Deep-Sea Polychaetes.</title>
        <authorList>
            <person name="Perez M."/>
            <person name="Aroh O."/>
            <person name="Sun Y."/>
            <person name="Lan Y."/>
            <person name="Juniper S.K."/>
            <person name="Young C.R."/>
            <person name="Angers B."/>
            <person name="Qian P.Y."/>
        </authorList>
    </citation>
    <scope>NUCLEOTIDE SEQUENCE</scope>
    <source>
        <strain evidence="1">R07B-5</strain>
    </source>
</reference>